<accession>A0A4Z1P5J8</accession>
<organism evidence="1 2">
    <name type="scientific">Venturia nashicola</name>
    <dbReference type="NCBI Taxonomy" id="86259"/>
    <lineage>
        <taxon>Eukaryota</taxon>
        <taxon>Fungi</taxon>
        <taxon>Dikarya</taxon>
        <taxon>Ascomycota</taxon>
        <taxon>Pezizomycotina</taxon>
        <taxon>Dothideomycetes</taxon>
        <taxon>Pleosporomycetidae</taxon>
        <taxon>Venturiales</taxon>
        <taxon>Venturiaceae</taxon>
        <taxon>Venturia</taxon>
    </lineage>
</organism>
<name>A0A4Z1P5J8_9PEZI</name>
<dbReference type="Proteomes" id="UP000298493">
    <property type="component" value="Unassembled WGS sequence"/>
</dbReference>
<protein>
    <submittedName>
        <fullName evidence="1">Uncharacterized protein</fullName>
    </submittedName>
</protein>
<reference evidence="1 2" key="1">
    <citation type="submission" date="2019-04" db="EMBL/GenBank/DDBJ databases">
        <title>High contiguity whole genome sequence and gene annotation resource for two Venturia nashicola isolates.</title>
        <authorList>
            <person name="Prokchorchik M."/>
            <person name="Won K."/>
            <person name="Lee Y."/>
            <person name="Choi E.D."/>
            <person name="Segonzac C."/>
            <person name="Sohn K.H."/>
        </authorList>
    </citation>
    <scope>NUCLEOTIDE SEQUENCE [LARGE SCALE GENOMIC DNA]</scope>
    <source>
        <strain evidence="1 2">PRI2</strain>
    </source>
</reference>
<gene>
    <name evidence="1" type="ORF">E6O75_ATG02608</name>
</gene>
<evidence type="ECO:0000313" key="2">
    <source>
        <dbReference type="Proteomes" id="UP000298493"/>
    </source>
</evidence>
<proteinExistence type="predicted"/>
<dbReference type="EMBL" id="SNSC02000005">
    <property type="protein sequence ID" value="TID24243.1"/>
    <property type="molecule type" value="Genomic_DNA"/>
</dbReference>
<comment type="caution">
    <text evidence="1">The sequence shown here is derived from an EMBL/GenBank/DDBJ whole genome shotgun (WGS) entry which is preliminary data.</text>
</comment>
<sequence length="77" mass="8871">MAKNMGFRKVKPAEMLVNGWESESNHGDGRSSEKMYWKTQTRLALALGQPSRLQERAGQRAQKHNLFKVRPEKAFIL</sequence>
<dbReference type="AlphaFoldDB" id="A0A4Z1P5J8"/>
<evidence type="ECO:0000313" key="1">
    <source>
        <dbReference type="EMBL" id="TID24243.1"/>
    </source>
</evidence>
<keyword evidence="2" id="KW-1185">Reference proteome</keyword>